<dbReference type="Pfam" id="PF14226">
    <property type="entry name" value="DIOX_N"/>
    <property type="match status" value="1"/>
</dbReference>
<feature type="domain" description="Fe2OG dioxygenase" evidence="2">
    <location>
        <begin position="189"/>
        <end position="297"/>
    </location>
</feature>
<dbReference type="AlphaFoldDB" id="A0A1E4SPC2"/>
<keyword evidence="1" id="KW-0408">Iron</keyword>
<evidence type="ECO:0000313" key="4">
    <source>
        <dbReference type="Proteomes" id="UP000094285"/>
    </source>
</evidence>
<proteinExistence type="inferred from homology"/>
<dbReference type="InterPro" id="IPR026992">
    <property type="entry name" value="DIOX_N"/>
</dbReference>
<dbReference type="SUPFAM" id="SSF51197">
    <property type="entry name" value="Clavaminate synthase-like"/>
    <property type="match status" value="1"/>
</dbReference>
<evidence type="ECO:0000256" key="1">
    <source>
        <dbReference type="RuleBase" id="RU003682"/>
    </source>
</evidence>
<reference evidence="4" key="1">
    <citation type="submission" date="2016-05" db="EMBL/GenBank/DDBJ databases">
        <title>Comparative genomics of biotechnologically important yeasts.</title>
        <authorList>
            <consortium name="DOE Joint Genome Institute"/>
            <person name="Riley R."/>
            <person name="Haridas S."/>
            <person name="Wolfe K.H."/>
            <person name="Lopes M.R."/>
            <person name="Hittinger C.T."/>
            <person name="Goker M."/>
            <person name="Salamov A."/>
            <person name="Wisecaver J."/>
            <person name="Long T.M."/>
            <person name="Aerts A.L."/>
            <person name="Barry K."/>
            <person name="Choi C."/>
            <person name="Clum A."/>
            <person name="Coughlan A.Y."/>
            <person name="Deshpande S."/>
            <person name="Douglass A.P."/>
            <person name="Hanson S.J."/>
            <person name="Klenk H.-P."/>
            <person name="Labutti K."/>
            <person name="Lapidus A."/>
            <person name="Lindquist E."/>
            <person name="Lipzen A."/>
            <person name="Meier-Kolthoff J.P."/>
            <person name="Ohm R.A."/>
            <person name="Otillar R.P."/>
            <person name="Pangilinan J."/>
            <person name="Peng Y."/>
            <person name="Rokas A."/>
            <person name="Rosa C.A."/>
            <person name="Scheuner C."/>
            <person name="Sibirny A.A."/>
            <person name="Slot J.C."/>
            <person name="Stielow J.B."/>
            <person name="Sun H."/>
            <person name="Kurtzman C.P."/>
            <person name="Blackwell M."/>
            <person name="Grigoriev I.V."/>
            <person name="Jeffries T.W."/>
        </authorList>
    </citation>
    <scope>NUCLEOTIDE SEQUENCE [LARGE SCALE GENOMIC DNA]</scope>
    <source>
        <strain evidence="4">NRRL Y-17324</strain>
    </source>
</reference>
<keyword evidence="1" id="KW-0479">Metal-binding</keyword>
<dbReference type="Proteomes" id="UP000094285">
    <property type="component" value="Unassembled WGS sequence"/>
</dbReference>
<dbReference type="OrthoDB" id="406156at2759"/>
<dbReference type="GO" id="GO:0046872">
    <property type="term" value="F:metal ion binding"/>
    <property type="evidence" value="ECO:0007669"/>
    <property type="project" value="UniProtKB-KW"/>
</dbReference>
<dbReference type="InterPro" id="IPR044861">
    <property type="entry name" value="IPNS-like_FE2OG_OXY"/>
</dbReference>
<name>A0A1E4SPC2_9ASCO</name>
<dbReference type="PRINTS" id="PR00682">
    <property type="entry name" value="IPNSYNTHASE"/>
</dbReference>
<evidence type="ECO:0000259" key="2">
    <source>
        <dbReference type="PROSITE" id="PS51471"/>
    </source>
</evidence>
<keyword evidence="4" id="KW-1185">Reference proteome</keyword>
<protein>
    <submittedName>
        <fullName evidence="3">Flavonol synthase</fullName>
    </submittedName>
</protein>
<dbReference type="GO" id="GO:0016491">
    <property type="term" value="F:oxidoreductase activity"/>
    <property type="evidence" value="ECO:0007669"/>
    <property type="project" value="UniProtKB-KW"/>
</dbReference>
<dbReference type="EMBL" id="KV453909">
    <property type="protein sequence ID" value="ODV81371.1"/>
    <property type="molecule type" value="Genomic_DNA"/>
</dbReference>
<dbReference type="InterPro" id="IPR027443">
    <property type="entry name" value="IPNS-like_sf"/>
</dbReference>
<dbReference type="GeneID" id="30983434"/>
<dbReference type="InterPro" id="IPR050231">
    <property type="entry name" value="Iron_ascorbate_oxido_reductase"/>
</dbReference>
<organism evidence="3 4">
    <name type="scientific">Suhomyces tanzawaensis NRRL Y-17324</name>
    <dbReference type="NCBI Taxonomy" id="984487"/>
    <lineage>
        <taxon>Eukaryota</taxon>
        <taxon>Fungi</taxon>
        <taxon>Dikarya</taxon>
        <taxon>Ascomycota</taxon>
        <taxon>Saccharomycotina</taxon>
        <taxon>Pichiomycetes</taxon>
        <taxon>Debaryomycetaceae</taxon>
        <taxon>Suhomyces</taxon>
    </lineage>
</organism>
<dbReference type="InterPro" id="IPR005123">
    <property type="entry name" value="Oxoglu/Fe-dep_dioxygenase_dom"/>
</dbReference>
<sequence length="362" mass="41688">MTVDTPQPQPWILPPETNQQLDWAELVLVDLSKWDQPGGKQELAETLKHGSSHDGFWAVTNSGISEEEIFEIFAYGKHFFDDYTLEQKRAVEVDFASGNYFGYKPIANKALFGTEVRDNLETFNIAKFTLDGRFSQYHANDFIQNHQRKLEHISRKAFGVADKLLRLFALILELDEDYFVSRHLYDDPSDDSLRYIKYTPRTAEDDAQVENIWSRAHTDFGTLTLLFNQVVAGLQIKLSTGEWKYVKPVLGGIICNVGDTLNFWSGGYFKTTIHRVVRPPQDQIDAPRIGAFYFVRPGDNAEIEVAPLPLLKRLGLYRETKPIGGTEYVRKRVQDYHNREGYEKRNEAKFRVGEFEINDGFD</sequence>
<dbReference type="GO" id="GO:0044283">
    <property type="term" value="P:small molecule biosynthetic process"/>
    <property type="evidence" value="ECO:0007669"/>
    <property type="project" value="UniProtKB-ARBA"/>
</dbReference>
<dbReference type="RefSeq" id="XP_020066493.1">
    <property type="nucleotide sequence ID" value="XM_020209298.1"/>
</dbReference>
<dbReference type="STRING" id="984487.A0A1E4SPC2"/>
<accession>A0A1E4SPC2</accession>
<dbReference type="PANTHER" id="PTHR47990">
    <property type="entry name" value="2-OXOGLUTARATE (2OG) AND FE(II)-DEPENDENT OXYGENASE SUPERFAMILY PROTEIN-RELATED"/>
    <property type="match status" value="1"/>
</dbReference>
<evidence type="ECO:0000313" key="3">
    <source>
        <dbReference type="EMBL" id="ODV81371.1"/>
    </source>
</evidence>
<gene>
    <name evidence="3" type="ORF">CANTADRAFT_46153</name>
</gene>
<keyword evidence="1" id="KW-0560">Oxidoreductase</keyword>
<dbReference type="PROSITE" id="PS51471">
    <property type="entry name" value="FE2OG_OXY"/>
    <property type="match status" value="1"/>
</dbReference>
<dbReference type="Pfam" id="PF03171">
    <property type="entry name" value="2OG-FeII_Oxy"/>
    <property type="match status" value="1"/>
</dbReference>
<dbReference type="Gene3D" id="2.60.120.330">
    <property type="entry name" value="B-lactam Antibiotic, Isopenicillin N Synthase, Chain"/>
    <property type="match status" value="1"/>
</dbReference>
<comment type="similarity">
    <text evidence="1">Belongs to the iron/ascorbate-dependent oxidoreductase family.</text>
</comment>